<protein>
    <submittedName>
        <fullName evidence="1">Uncharacterized protein</fullName>
    </submittedName>
</protein>
<evidence type="ECO:0000313" key="2">
    <source>
        <dbReference type="Proteomes" id="UP000437017"/>
    </source>
</evidence>
<evidence type="ECO:0000313" key="1">
    <source>
        <dbReference type="EMBL" id="KAB0390801.1"/>
    </source>
</evidence>
<comment type="caution">
    <text evidence="1">The sequence shown here is derived from an EMBL/GenBank/DDBJ whole genome shotgun (WGS) entry which is preliminary data.</text>
</comment>
<dbReference type="Proteomes" id="UP000437017">
    <property type="component" value="Unassembled WGS sequence"/>
</dbReference>
<keyword evidence="2" id="KW-1185">Reference proteome</keyword>
<accession>A0A643BS55</accession>
<organism evidence="1 2">
    <name type="scientific">Balaenoptera physalus</name>
    <name type="common">Fin whale</name>
    <name type="synonym">Balaena physalus</name>
    <dbReference type="NCBI Taxonomy" id="9770"/>
    <lineage>
        <taxon>Eukaryota</taxon>
        <taxon>Metazoa</taxon>
        <taxon>Chordata</taxon>
        <taxon>Craniata</taxon>
        <taxon>Vertebrata</taxon>
        <taxon>Euteleostomi</taxon>
        <taxon>Mammalia</taxon>
        <taxon>Eutheria</taxon>
        <taxon>Laurasiatheria</taxon>
        <taxon>Artiodactyla</taxon>
        <taxon>Whippomorpha</taxon>
        <taxon>Cetacea</taxon>
        <taxon>Mysticeti</taxon>
        <taxon>Balaenopteridae</taxon>
        <taxon>Balaenoptera</taxon>
    </lineage>
</organism>
<dbReference type="EMBL" id="SGJD01005019">
    <property type="protein sequence ID" value="KAB0390801.1"/>
    <property type="molecule type" value="Genomic_DNA"/>
</dbReference>
<reference evidence="1 2" key="1">
    <citation type="journal article" date="2019" name="PLoS ONE">
        <title>Genomic analyses reveal an absence of contemporary introgressive admixture between fin whales and blue whales, despite known hybrids.</title>
        <authorList>
            <person name="Westbury M.V."/>
            <person name="Petersen B."/>
            <person name="Lorenzen E.D."/>
        </authorList>
    </citation>
    <scope>NUCLEOTIDE SEQUENCE [LARGE SCALE GENOMIC DNA]</scope>
    <source>
        <strain evidence="1">FinWhale-01</strain>
    </source>
</reference>
<gene>
    <name evidence="1" type="ORF">E2I00_013481</name>
</gene>
<name>A0A643BS55_BALPH</name>
<sequence length="18" mass="2107">MCSPYWSKGRTLGRLYGM</sequence>
<proteinExistence type="predicted"/>
<dbReference type="AlphaFoldDB" id="A0A643BS55"/>